<organism evidence="1 2">
    <name type="scientific">Paenibacillus pectinilyticus</name>
    <dbReference type="NCBI Taxonomy" id="512399"/>
    <lineage>
        <taxon>Bacteria</taxon>
        <taxon>Bacillati</taxon>
        <taxon>Bacillota</taxon>
        <taxon>Bacilli</taxon>
        <taxon>Bacillales</taxon>
        <taxon>Paenibacillaceae</taxon>
        <taxon>Paenibacillus</taxon>
    </lineage>
</organism>
<protein>
    <submittedName>
        <fullName evidence="1">Uncharacterized protein</fullName>
    </submittedName>
</protein>
<comment type="caution">
    <text evidence="1">The sequence shown here is derived from an EMBL/GenBank/DDBJ whole genome shotgun (WGS) entry which is preliminary data.</text>
</comment>
<keyword evidence="2" id="KW-1185">Reference proteome</keyword>
<reference evidence="2" key="1">
    <citation type="submission" date="2016-05" db="EMBL/GenBank/DDBJ databases">
        <title>Paenibacillus oryzae. sp. nov., isolated from the rice root.</title>
        <authorList>
            <person name="Zhang J."/>
            <person name="Zhang X."/>
        </authorList>
    </citation>
    <scope>NUCLEOTIDE SEQUENCE [LARGE SCALE GENOMIC DNA]</scope>
    <source>
        <strain evidence="2">KCTC13222</strain>
    </source>
</reference>
<proteinExistence type="predicted"/>
<dbReference type="EMBL" id="LYPC01000018">
    <property type="protein sequence ID" value="OCT14663.1"/>
    <property type="molecule type" value="Genomic_DNA"/>
</dbReference>
<dbReference type="AlphaFoldDB" id="A0A1C1A2I8"/>
<evidence type="ECO:0000313" key="2">
    <source>
        <dbReference type="Proteomes" id="UP000093309"/>
    </source>
</evidence>
<gene>
    <name evidence="1" type="ORF">A8709_25100</name>
</gene>
<accession>A0A1C1A2I8</accession>
<name>A0A1C1A2I8_9BACL</name>
<sequence length="93" mass="10619">MALRVGAETGNRRIYLQEIKLFAFELGKARRWEQETGNRRIYLQEIQLFTFGVGKGSRMGEKNRGKVYLPSGIPTISVWRSERSKGQQAAIST</sequence>
<dbReference type="Proteomes" id="UP000093309">
    <property type="component" value="Unassembled WGS sequence"/>
</dbReference>
<evidence type="ECO:0000313" key="1">
    <source>
        <dbReference type="EMBL" id="OCT14663.1"/>
    </source>
</evidence>